<sequence length="251" mass="28216">MVTSDDFVIGAEVMLHSLREHCGGSTRRPALVVMVTSGVSQLKRQALKAVSDEVIEVEPIAMPMKRAAGHVPAWVDVGYTKLRVWGLIQFRCVVYIDADALVMEDLDELFDREVDFAAAPDVFPPDKFNAGVMVVVPSLIVLEDMMSKVEELPSYDGGDTGFLNAYFADWFSRPAAARLPFAYNALRTVYWTTHEKNPGYWEAIGPVKIIHFCSSPKPWEETNRKGDLEMTWWQRYVQMKMGSVPGMDGFV</sequence>
<dbReference type="GO" id="GO:0016757">
    <property type="term" value="F:glycosyltransferase activity"/>
    <property type="evidence" value="ECO:0007669"/>
    <property type="project" value="InterPro"/>
</dbReference>
<name>D7FV93_ECTSI</name>
<dbReference type="eggNOG" id="KOG1950">
    <property type="taxonomic scope" value="Eukaryota"/>
</dbReference>
<dbReference type="InterPro" id="IPR029044">
    <property type="entry name" value="Nucleotide-diphossugar_trans"/>
</dbReference>
<evidence type="ECO:0000313" key="2">
    <source>
        <dbReference type="Proteomes" id="UP000002630"/>
    </source>
</evidence>
<dbReference type="OrthoDB" id="2014201at2759"/>
<dbReference type="OMA" id="TDFAMAY"/>
<dbReference type="Gene3D" id="3.90.550.10">
    <property type="entry name" value="Spore Coat Polysaccharide Biosynthesis Protein SpsA, Chain A"/>
    <property type="match status" value="1"/>
</dbReference>
<dbReference type="CDD" id="cd02537">
    <property type="entry name" value="GT8_Glycogenin"/>
    <property type="match status" value="1"/>
</dbReference>
<reference evidence="1 2" key="1">
    <citation type="journal article" date="2010" name="Nature">
        <title>The Ectocarpus genome and the independent evolution of multicellularity in brown algae.</title>
        <authorList>
            <person name="Cock J.M."/>
            <person name="Sterck L."/>
            <person name="Rouze P."/>
            <person name="Scornet D."/>
            <person name="Allen A.E."/>
            <person name="Amoutzias G."/>
            <person name="Anthouard V."/>
            <person name="Artiguenave F."/>
            <person name="Aury J.M."/>
            <person name="Badger J.H."/>
            <person name="Beszteri B."/>
            <person name="Billiau K."/>
            <person name="Bonnet E."/>
            <person name="Bothwell J.H."/>
            <person name="Bowler C."/>
            <person name="Boyen C."/>
            <person name="Brownlee C."/>
            <person name="Carrano C.J."/>
            <person name="Charrier B."/>
            <person name="Cho G.Y."/>
            <person name="Coelho S.M."/>
            <person name="Collen J."/>
            <person name="Corre E."/>
            <person name="Da Silva C."/>
            <person name="Delage L."/>
            <person name="Delaroque N."/>
            <person name="Dittami S.M."/>
            <person name="Doulbeau S."/>
            <person name="Elias M."/>
            <person name="Farnham G."/>
            <person name="Gachon C.M."/>
            <person name="Gschloessl B."/>
            <person name="Heesch S."/>
            <person name="Jabbari K."/>
            <person name="Jubin C."/>
            <person name="Kawai H."/>
            <person name="Kimura K."/>
            <person name="Kloareg B."/>
            <person name="Kupper F.C."/>
            <person name="Lang D."/>
            <person name="Le Bail A."/>
            <person name="Leblanc C."/>
            <person name="Lerouge P."/>
            <person name="Lohr M."/>
            <person name="Lopez P.J."/>
            <person name="Martens C."/>
            <person name="Maumus F."/>
            <person name="Michel G."/>
            <person name="Miranda-Saavedra D."/>
            <person name="Morales J."/>
            <person name="Moreau H."/>
            <person name="Motomura T."/>
            <person name="Nagasato C."/>
            <person name="Napoli C.A."/>
            <person name="Nelson D.R."/>
            <person name="Nyvall-Collen P."/>
            <person name="Peters A.F."/>
            <person name="Pommier C."/>
            <person name="Potin P."/>
            <person name="Poulain J."/>
            <person name="Quesneville H."/>
            <person name="Read B."/>
            <person name="Rensing S.A."/>
            <person name="Ritter A."/>
            <person name="Rousvoal S."/>
            <person name="Samanta M."/>
            <person name="Samson G."/>
            <person name="Schroeder D.C."/>
            <person name="Segurens B."/>
            <person name="Strittmatter M."/>
            <person name="Tonon T."/>
            <person name="Tregear J.W."/>
            <person name="Valentin K."/>
            <person name="von Dassow P."/>
            <person name="Yamagishi T."/>
            <person name="Van de Peer Y."/>
            <person name="Wincker P."/>
        </authorList>
    </citation>
    <scope>NUCLEOTIDE SEQUENCE [LARGE SCALE GENOMIC DNA]</scope>
    <source>
        <strain evidence="2">Ec32 / CCAP1310/4</strain>
    </source>
</reference>
<organism evidence="1 2">
    <name type="scientific">Ectocarpus siliculosus</name>
    <name type="common">Brown alga</name>
    <name type="synonym">Conferva siliculosa</name>
    <dbReference type="NCBI Taxonomy" id="2880"/>
    <lineage>
        <taxon>Eukaryota</taxon>
        <taxon>Sar</taxon>
        <taxon>Stramenopiles</taxon>
        <taxon>Ochrophyta</taxon>
        <taxon>PX clade</taxon>
        <taxon>Phaeophyceae</taxon>
        <taxon>Ectocarpales</taxon>
        <taxon>Ectocarpaceae</taxon>
        <taxon>Ectocarpus</taxon>
    </lineage>
</organism>
<gene>
    <name evidence="1" type="ORF">Esi_0029_0038</name>
</gene>
<dbReference type="InterPro" id="IPR050587">
    <property type="entry name" value="GNT1/Glycosyltrans_8"/>
</dbReference>
<accession>D7FV93</accession>
<dbReference type="InterPro" id="IPR002495">
    <property type="entry name" value="Glyco_trans_8"/>
</dbReference>
<dbReference type="Pfam" id="PF01501">
    <property type="entry name" value="Glyco_transf_8"/>
    <property type="match status" value="1"/>
</dbReference>
<dbReference type="AlphaFoldDB" id="D7FV93"/>
<evidence type="ECO:0000313" key="1">
    <source>
        <dbReference type="EMBL" id="CBJ26265.1"/>
    </source>
</evidence>
<dbReference type="SUPFAM" id="SSF53448">
    <property type="entry name" value="Nucleotide-diphospho-sugar transferases"/>
    <property type="match status" value="1"/>
</dbReference>
<dbReference type="STRING" id="2880.D7FV93"/>
<keyword evidence="2" id="KW-1185">Reference proteome</keyword>
<dbReference type="EMBL" id="FN649742">
    <property type="protein sequence ID" value="CBJ26265.1"/>
    <property type="molecule type" value="Genomic_DNA"/>
</dbReference>
<dbReference type="InParanoid" id="D7FV93"/>
<dbReference type="Proteomes" id="UP000002630">
    <property type="component" value="Linkage Group LG17"/>
</dbReference>
<proteinExistence type="predicted"/>
<protein>
    <submittedName>
        <fullName evidence="1">Glycosyltransferase, family GT8</fullName>
    </submittedName>
</protein>
<dbReference type="PANTHER" id="PTHR11183">
    <property type="entry name" value="GLYCOGENIN SUBFAMILY MEMBER"/>
    <property type="match status" value="1"/>
</dbReference>
<dbReference type="EMBL" id="FN648475">
    <property type="protein sequence ID" value="CBJ26265.1"/>
    <property type="molecule type" value="Genomic_DNA"/>
</dbReference>